<dbReference type="SUPFAM" id="SSF47616">
    <property type="entry name" value="GST C-terminal domain-like"/>
    <property type="match status" value="1"/>
</dbReference>
<dbReference type="InterPro" id="IPR050213">
    <property type="entry name" value="GST_superfamily"/>
</dbReference>
<dbReference type="GO" id="GO:0004364">
    <property type="term" value="F:glutathione transferase activity"/>
    <property type="evidence" value="ECO:0007669"/>
    <property type="project" value="TreeGrafter"/>
</dbReference>
<dbReference type="PANTHER" id="PTHR11571:SF263">
    <property type="entry name" value="GLUTATHIONE S-TRANSFERASE"/>
    <property type="match status" value="1"/>
</dbReference>
<reference evidence="3" key="4">
    <citation type="journal article" date="2015" name="G3 (Bethesda)">
        <title>Genome sequences of three phytopathogenic species of the Magnaporthaceae family of fungi.</title>
        <authorList>
            <person name="Okagaki L.H."/>
            <person name="Nunes C.C."/>
            <person name="Sailsbery J."/>
            <person name="Clay B."/>
            <person name="Brown D."/>
            <person name="John T."/>
            <person name="Oh Y."/>
            <person name="Young N."/>
            <person name="Fitzgerald M."/>
            <person name="Haas B.J."/>
            <person name="Zeng Q."/>
            <person name="Young S."/>
            <person name="Adiconis X."/>
            <person name="Fan L."/>
            <person name="Levin J.Z."/>
            <person name="Mitchell T.K."/>
            <person name="Okubara P.A."/>
            <person name="Farman M.L."/>
            <person name="Kohn L.M."/>
            <person name="Birren B."/>
            <person name="Ma L.-J."/>
            <person name="Dean R.A."/>
        </authorList>
    </citation>
    <scope>NUCLEOTIDE SEQUENCE</scope>
    <source>
        <strain evidence="3">ATCC 64411 / 73-15</strain>
    </source>
</reference>
<dbReference type="STRING" id="644358.A0A0C4DXJ8"/>
<gene>
    <name evidence="2" type="ORF">MAPG_04752</name>
</gene>
<name>A0A0C4DXJ8_MAGP6</name>
<dbReference type="EMBL" id="GL876968">
    <property type="protein sequence ID" value="KLU85732.1"/>
    <property type="molecule type" value="Genomic_DNA"/>
</dbReference>
<dbReference type="OrthoDB" id="414243at2759"/>
<protein>
    <recommendedName>
        <fullName evidence="1">GST C-terminal domain-containing protein</fullName>
    </recommendedName>
</protein>
<dbReference type="Pfam" id="PF14497">
    <property type="entry name" value="GST_C_3"/>
    <property type="match status" value="1"/>
</dbReference>
<dbReference type="PANTHER" id="PTHR11571">
    <property type="entry name" value="GLUTATHIONE S-TRANSFERASE"/>
    <property type="match status" value="1"/>
</dbReference>
<evidence type="ECO:0000259" key="1">
    <source>
        <dbReference type="PROSITE" id="PS50405"/>
    </source>
</evidence>
<dbReference type="VEuPathDB" id="FungiDB:MAPG_04752"/>
<organism evidence="3 4">
    <name type="scientific">Magnaporthiopsis poae (strain ATCC 64411 / 73-15)</name>
    <name type="common">Kentucky bluegrass fungus</name>
    <name type="synonym">Magnaporthe poae</name>
    <dbReference type="NCBI Taxonomy" id="644358"/>
    <lineage>
        <taxon>Eukaryota</taxon>
        <taxon>Fungi</taxon>
        <taxon>Dikarya</taxon>
        <taxon>Ascomycota</taxon>
        <taxon>Pezizomycotina</taxon>
        <taxon>Sordariomycetes</taxon>
        <taxon>Sordariomycetidae</taxon>
        <taxon>Magnaporthales</taxon>
        <taxon>Magnaporthaceae</taxon>
        <taxon>Magnaporthiopsis</taxon>
    </lineage>
</organism>
<dbReference type="CDD" id="cd03192">
    <property type="entry name" value="GST_C_Sigma_like"/>
    <property type="match status" value="1"/>
</dbReference>
<reference evidence="2" key="3">
    <citation type="submission" date="2011-03" db="EMBL/GenBank/DDBJ databases">
        <title>Annotation of Magnaporthe poae ATCC 64411.</title>
        <authorList>
            <person name="Ma L.-J."/>
            <person name="Dead R."/>
            <person name="Young S.K."/>
            <person name="Zeng Q."/>
            <person name="Gargeya S."/>
            <person name="Fitzgerald M."/>
            <person name="Haas B."/>
            <person name="Abouelleil A."/>
            <person name="Alvarado L."/>
            <person name="Arachchi H.M."/>
            <person name="Berlin A."/>
            <person name="Brown A."/>
            <person name="Chapman S.B."/>
            <person name="Chen Z."/>
            <person name="Dunbar C."/>
            <person name="Freedman E."/>
            <person name="Gearin G."/>
            <person name="Gellesch M."/>
            <person name="Goldberg J."/>
            <person name="Griggs A."/>
            <person name="Gujja S."/>
            <person name="Heiman D."/>
            <person name="Howarth C."/>
            <person name="Larson L."/>
            <person name="Lui A."/>
            <person name="MacDonald P.J.P."/>
            <person name="Mehta T."/>
            <person name="Montmayeur A."/>
            <person name="Murphy C."/>
            <person name="Neiman D."/>
            <person name="Pearson M."/>
            <person name="Priest M."/>
            <person name="Roberts A."/>
            <person name="Saif S."/>
            <person name="Shea T."/>
            <person name="Shenoy N."/>
            <person name="Sisk P."/>
            <person name="Stolte C."/>
            <person name="Sykes S."/>
            <person name="Yandava C."/>
            <person name="Wortman J."/>
            <person name="Nusbaum C."/>
            <person name="Birren B."/>
        </authorList>
    </citation>
    <scope>NUCLEOTIDE SEQUENCE</scope>
    <source>
        <strain evidence="2">ATCC 64411</strain>
    </source>
</reference>
<dbReference type="EnsemblFungi" id="MAPG_04752T0">
    <property type="protein sequence ID" value="MAPG_04752T0"/>
    <property type="gene ID" value="MAPG_04752"/>
</dbReference>
<dbReference type="Gene3D" id="1.20.1050.10">
    <property type="match status" value="1"/>
</dbReference>
<dbReference type="PROSITE" id="PS50405">
    <property type="entry name" value="GST_CTER"/>
    <property type="match status" value="1"/>
</dbReference>
<dbReference type="EMBL" id="ADBL01001112">
    <property type="status" value="NOT_ANNOTATED_CDS"/>
    <property type="molecule type" value="Genomic_DNA"/>
</dbReference>
<proteinExistence type="predicted"/>
<dbReference type="eggNOG" id="ENOG502S090">
    <property type="taxonomic scope" value="Eukaryota"/>
</dbReference>
<dbReference type="GO" id="GO:0006749">
    <property type="term" value="P:glutathione metabolic process"/>
    <property type="evidence" value="ECO:0007669"/>
    <property type="project" value="TreeGrafter"/>
</dbReference>
<feature type="domain" description="GST C-terminal" evidence="1">
    <location>
        <begin position="93"/>
        <end position="239"/>
    </location>
</feature>
<evidence type="ECO:0000313" key="3">
    <source>
        <dbReference type="EnsemblFungi" id="MAPG_04752T0"/>
    </source>
</evidence>
<dbReference type="SUPFAM" id="SSF52833">
    <property type="entry name" value="Thioredoxin-like"/>
    <property type="match status" value="1"/>
</dbReference>
<dbReference type="InterPro" id="IPR036249">
    <property type="entry name" value="Thioredoxin-like_sf"/>
</dbReference>
<reference evidence="4" key="2">
    <citation type="submission" date="2010-05" db="EMBL/GenBank/DDBJ databases">
        <title>The genome sequence of Magnaporthe poae strain ATCC 64411.</title>
        <authorList>
            <person name="Ma L.-J."/>
            <person name="Dead R."/>
            <person name="Young S."/>
            <person name="Zeng Q."/>
            <person name="Koehrsen M."/>
            <person name="Alvarado L."/>
            <person name="Berlin A."/>
            <person name="Chapman S.B."/>
            <person name="Chen Z."/>
            <person name="Freedman E."/>
            <person name="Gellesch M."/>
            <person name="Goldberg J."/>
            <person name="Griggs A."/>
            <person name="Gujja S."/>
            <person name="Heilman E.R."/>
            <person name="Heiman D."/>
            <person name="Hepburn T."/>
            <person name="Howarth C."/>
            <person name="Jen D."/>
            <person name="Larson L."/>
            <person name="Mehta T."/>
            <person name="Neiman D."/>
            <person name="Pearson M."/>
            <person name="Roberts A."/>
            <person name="Saif S."/>
            <person name="Shea T."/>
            <person name="Shenoy N."/>
            <person name="Sisk P."/>
            <person name="Stolte C."/>
            <person name="Sykes S."/>
            <person name="Walk T."/>
            <person name="White J."/>
            <person name="Yandava C."/>
            <person name="Haas B."/>
            <person name="Nusbaum C."/>
            <person name="Birren B."/>
        </authorList>
    </citation>
    <scope>NUCLEOTIDE SEQUENCE [LARGE SCALE GENOMIC DNA]</scope>
    <source>
        <strain evidence="4">ATCC 64411 / 73-15</strain>
    </source>
</reference>
<keyword evidence="4" id="KW-1185">Reference proteome</keyword>
<dbReference type="Proteomes" id="UP000011715">
    <property type="component" value="Unassembled WGS sequence"/>
</dbReference>
<dbReference type="InterPro" id="IPR010987">
    <property type="entry name" value="Glutathione-S-Trfase_C-like"/>
</dbReference>
<sequence>MPIRAIRGSLLSPIRNFRPRTLPRQSALQKHNPALKHRKPISLPNLVPIRQRHSPAMSSNSNEFQLIYWPGLPGRGEFVRLALEEAGIAYKDTARQADCIAAMQAQLGGTRWSPHPLSLVHNTHHPIDIQLYYDDQKTEALRYTRAYVGSRLPKYLAYFESVLAAPTSGEGPWLYGGKLTYADLVLYHGLDGVQFSFPKAMVKAKESGKYGKVFALYEAVKERPNIKAYLASERRQKYSNGIYRYYAELDIV</sequence>
<dbReference type="Gene3D" id="3.40.30.10">
    <property type="entry name" value="Glutaredoxin"/>
    <property type="match status" value="1"/>
</dbReference>
<dbReference type="InterPro" id="IPR004046">
    <property type="entry name" value="GST_C"/>
</dbReference>
<accession>A0A0C4DXJ8</accession>
<dbReference type="InterPro" id="IPR036282">
    <property type="entry name" value="Glutathione-S-Trfase_C_sf"/>
</dbReference>
<evidence type="ECO:0000313" key="2">
    <source>
        <dbReference type="EMBL" id="KLU85732.1"/>
    </source>
</evidence>
<reference evidence="2" key="1">
    <citation type="submission" date="2010-05" db="EMBL/GenBank/DDBJ databases">
        <title>The Genome Sequence of Magnaporthe poae strain ATCC 64411.</title>
        <authorList>
            <consortium name="The Broad Institute Genome Sequencing Platform"/>
            <consortium name="Broad Institute Genome Sequencing Center for Infectious Disease"/>
            <person name="Ma L.-J."/>
            <person name="Dead R."/>
            <person name="Young S."/>
            <person name="Zeng Q."/>
            <person name="Koehrsen M."/>
            <person name="Alvarado L."/>
            <person name="Berlin A."/>
            <person name="Chapman S.B."/>
            <person name="Chen Z."/>
            <person name="Freedman E."/>
            <person name="Gellesch M."/>
            <person name="Goldberg J."/>
            <person name="Griggs A."/>
            <person name="Gujja S."/>
            <person name="Heilman E.R."/>
            <person name="Heiman D."/>
            <person name="Hepburn T."/>
            <person name="Howarth C."/>
            <person name="Jen D."/>
            <person name="Larson L."/>
            <person name="Mehta T."/>
            <person name="Neiman D."/>
            <person name="Pearson M."/>
            <person name="Roberts A."/>
            <person name="Saif S."/>
            <person name="Shea T."/>
            <person name="Shenoy N."/>
            <person name="Sisk P."/>
            <person name="Stolte C."/>
            <person name="Sykes S."/>
            <person name="Walk T."/>
            <person name="White J."/>
            <person name="Yandava C."/>
            <person name="Haas B."/>
            <person name="Nusbaum C."/>
            <person name="Birren B."/>
        </authorList>
    </citation>
    <scope>NUCLEOTIDE SEQUENCE</scope>
    <source>
        <strain evidence="2">ATCC 64411</strain>
    </source>
</reference>
<dbReference type="OMA" id="LWVHQLQ"/>
<reference evidence="3" key="5">
    <citation type="submission" date="2015-06" db="UniProtKB">
        <authorList>
            <consortium name="EnsemblFungi"/>
        </authorList>
    </citation>
    <scope>IDENTIFICATION</scope>
    <source>
        <strain evidence="3">ATCC 64411</strain>
    </source>
</reference>
<dbReference type="AlphaFoldDB" id="A0A0C4DXJ8"/>
<evidence type="ECO:0000313" key="4">
    <source>
        <dbReference type="Proteomes" id="UP000011715"/>
    </source>
</evidence>